<evidence type="ECO:0000313" key="3">
    <source>
        <dbReference type="Proteomes" id="UP000584642"/>
    </source>
</evidence>
<evidence type="ECO:0008006" key="4">
    <source>
        <dbReference type="Google" id="ProtNLM"/>
    </source>
</evidence>
<dbReference type="Proteomes" id="UP000584642">
    <property type="component" value="Unassembled WGS sequence"/>
</dbReference>
<dbReference type="RefSeq" id="WP_180286274.1">
    <property type="nucleotide sequence ID" value="NZ_JABFDB010000041.1"/>
</dbReference>
<feature type="region of interest" description="Disordered" evidence="1">
    <location>
        <begin position="325"/>
        <end position="353"/>
    </location>
</feature>
<comment type="caution">
    <text evidence="2">The sequence shown here is derived from an EMBL/GenBank/DDBJ whole genome shotgun (WGS) entry which is preliminary data.</text>
</comment>
<organism evidence="2 3">
    <name type="scientific">Azospirillum oleiclasticum</name>
    <dbReference type="NCBI Taxonomy" id="2735135"/>
    <lineage>
        <taxon>Bacteria</taxon>
        <taxon>Pseudomonadati</taxon>
        <taxon>Pseudomonadota</taxon>
        <taxon>Alphaproteobacteria</taxon>
        <taxon>Rhodospirillales</taxon>
        <taxon>Azospirillaceae</taxon>
        <taxon>Azospirillum</taxon>
    </lineage>
</organism>
<protein>
    <recommendedName>
        <fullName evidence="4">Bacteriophage Mu GpT domain-containing protein</fullName>
    </recommendedName>
</protein>
<name>A0ABX2TJH2_9PROT</name>
<accession>A0ABX2TJH2</accession>
<dbReference type="EMBL" id="JABFDB010000041">
    <property type="protein sequence ID" value="NYZ24495.1"/>
    <property type="molecule type" value="Genomic_DNA"/>
</dbReference>
<evidence type="ECO:0000256" key="1">
    <source>
        <dbReference type="SAM" id="MobiDB-lite"/>
    </source>
</evidence>
<feature type="compositionally biased region" description="Pro residues" evidence="1">
    <location>
        <begin position="335"/>
        <end position="347"/>
    </location>
</feature>
<keyword evidence="3" id="KW-1185">Reference proteome</keyword>
<reference evidence="2 3" key="1">
    <citation type="submission" date="2020-05" db="EMBL/GenBank/DDBJ databases">
        <title>Azospirillum oleiclasticum sp. nov, a nitrogen-fixing and heavy crude oil-emulsifying bacterium isolated from the crude oil of Yumen Oilfield.</title>
        <authorList>
            <person name="Wu D."/>
            <person name="Cai M."/>
            <person name="Zhang X."/>
        </authorList>
    </citation>
    <scope>NUCLEOTIDE SEQUENCE [LARGE SCALE GENOMIC DNA]</scope>
    <source>
        <strain evidence="2 3">ROY-1-1-2</strain>
    </source>
</reference>
<dbReference type="Pfam" id="PF25209">
    <property type="entry name" value="Phage_capsid_4"/>
    <property type="match status" value="1"/>
</dbReference>
<gene>
    <name evidence="2" type="ORF">HND93_32735</name>
</gene>
<sequence>MTIPATGILGEAALREAAASSYQDIIQRVTAAVRALFKQTGRENYVYLRGLWPEQAVVSVSESGGDARLLSYPYTLAERGAVTLGSPVEVVETFTPADASMREAAGALLEAAPDAATTDAGTGAVNARYRVRVIRAGLSGNGNYYPDATLREARGLFDGARVFVKSDAEHLKGGGKDLRNLVGRLSDVVFVEGKAADTGELRAVLTLIDPSEAVSVKLREAVKGGMADLFGLSIDAGGRVKAGKVGGRALKVATAITTVKSVDLIVEPGAGGAVMSLIEALDEEAMLRARLIDTINRRRPALLAGKDVAALSDDELEAVFAEAMGDPAMSGGPGDPAPVPKSDPKPAPAGATDPGEVARLVEAQVTARLNRNVAMRERVGRSALPDRAKARLTAEFEGQAEFREADVERRIQDEIAYLAPAATGDRVRGLGEDSLILFGETRADKLREAMAAFWDPSHKHHRDAPSLKDLYVMATGDRRVTGRTRDCDEALLREALDGEDFAAVFLDSMNKRVIQSYREYRELDGWRDLTGEPVPIGDFREQSRVAWGGYGDLPIVAKNDPYVELESPSEDDPATYKVHKRGRLESIAVEDIKNDDVGFVRRIPVDLGRAAKRTLYKFVLNFLRDNPVIKDGKTLFHADHGNLITSALGAASYKALRLMMKRQRDIGGNDTIGVNPRFLWVPDALEETAFDLFTLAQRNDPDFTVTLKPAIRPVFHWTDEADWCVSADPRDIPTIEIGFLDGKDEPELWTQDSPTSGSLFTNDQITWKVRHIYGGTVLDHRGLGKSVVA</sequence>
<proteinExistence type="predicted"/>
<evidence type="ECO:0000313" key="2">
    <source>
        <dbReference type="EMBL" id="NYZ24495.1"/>
    </source>
</evidence>